<evidence type="ECO:0000256" key="2">
    <source>
        <dbReference type="ARBA" id="ARBA00022475"/>
    </source>
</evidence>
<dbReference type="Pfam" id="PF02298">
    <property type="entry name" value="Cu_bind_like"/>
    <property type="match status" value="1"/>
</dbReference>
<evidence type="ECO:0000256" key="6">
    <source>
        <dbReference type="ARBA" id="ARBA00023157"/>
    </source>
</evidence>
<comment type="similarity">
    <text evidence="9">Belongs to the early nodulin-like (ENODL) family.</text>
</comment>
<dbReference type="AlphaFoldDB" id="A0A6P3ZVQ6"/>
<evidence type="ECO:0000256" key="10">
    <source>
        <dbReference type="SAM" id="SignalP"/>
    </source>
</evidence>
<evidence type="ECO:0000256" key="7">
    <source>
        <dbReference type="ARBA" id="ARBA00023180"/>
    </source>
</evidence>
<evidence type="ECO:0000313" key="12">
    <source>
        <dbReference type="Proteomes" id="UP001652623"/>
    </source>
</evidence>
<protein>
    <submittedName>
        <fullName evidence="13">Early nodulin-like protein 14</fullName>
    </submittedName>
</protein>
<dbReference type="FunFam" id="2.60.40.420:FF:000069">
    <property type="entry name" value="Early nodulin-like protein 1"/>
    <property type="match status" value="1"/>
</dbReference>
<gene>
    <name evidence="13" type="primary">LOC107419761</name>
</gene>
<keyword evidence="2" id="KW-1003">Cell membrane</keyword>
<dbReference type="GO" id="GO:0009055">
    <property type="term" value="F:electron transfer activity"/>
    <property type="evidence" value="ECO:0007669"/>
    <property type="project" value="InterPro"/>
</dbReference>
<evidence type="ECO:0000256" key="1">
    <source>
        <dbReference type="ARBA" id="ARBA00004609"/>
    </source>
</evidence>
<dbReference type="InParanoid" id="A0A6P3ZVQ6"/>
<dbReference type="PANTHER" id="PTHR33021:SF197">
    <property type="entry name" value="EARLY NODULIN-LIKE PROTEIN 13"/>
    <property type="match status" value="1"/>
</dbReference>
<keyword evidence="6" id="KW-1015">Disulfide bond</keyword>
<dbReference type="InterPro" id="IPR003245">
    <property type="entry name" value="Phytocyanin_dom"/>
</dbReference>
<feature type="chain" id="PRO_5028006030" evidence="10">
    <location>
        <begin position="22"/>
        <end position="176"/>
    </location>
</feature>
<dbReference type="RefSeq" id="XP_015884040.1">
    <property type="nucleotide sequence ID" value="XM_016028554.4"/>
</dbReference>
<dbReference type="FunCoup" id="A0A6P3ZVQ6">
    <property type="interactions" value="178"/>
</dbReference>
<keyword evidence="3" id="KW-0336">GPI-anchor</keyword>
<sequence>MAGFSRSCLFFIFLLFSISAAKEILVGGKTDAWKVPSTDSESLNKWSGKYRFVIGDTLVWNYESGKDSVLEVSKEDYLNCNISNPIQEYKDGNTKVKLNRAGPYYFISGAKGHCEKGQKVLVVVLSPRRRYTGISPAPAPSPVEFDAPAVAPTSSASRLGGCLVVAFGLLLLRGLF</sequence>
<proteinExistence type="inferred from homology"/>
<dbReference type="GeneID" id="107419761"/>
<accession>A0A6P3ZVQ6</accession>
<dbReference type="CDD" id="cd11019">
    <property type="entry name" value="OsENODL1_like"/>
    <property type="match status" value="1"/>
</dbReference>
<dbReference type="Proteomes" id="UP001652623">
    <property type="component" value="Chromosome 5"/>
</dbReference>
<dbReference type="PANTHER" id="PTHR33021">
    <property type="entry name" value="BLUE COPPER PROTEIN"/>
    <property type="match status" value="1"/>
</dbReference>
<organism evidence="12 13">
    <name type="scientific">Ziziphus jujuba</name>
    <name type="common">Chinese jujube</name>
    <name type="synonym">Ziziphus sativa</name>
    <dbReference type="NCBI Taxonomy" id="326968"/>
    <lineage>
        <taxon>Eukaryota</taxon>
        <taxon>Viridiplantae</taxon>
        <taxon>Streptophyta</taxon>
        <taxon>Embryophyta</taxon>
        <taxon>Tracheophyta</taxon>
        <taxon>Spermatophyta</taxon>
        <taxon>Magnoliopsida</taxon>
        <taxon>eudicotyledons</taxon>
        <taxon>Gunneridae</taxon>
        <taxon>Pentapetalae</taxon>
        <taxon>rosids</taxon>
        <taxon>fabids</taxon>
        <taxon>Rosales</taxon>
        <taxon>Rhamnaceae</taxon>
        <taxon>Paliureae</taxon>
        <taxon>Ziziphus</taxon>
    </lineage>
</organism>
<evidence type="ECO:0000256" key="9">
    <source>
        <dbReference type="ARBA" id="ARBA00035011"/>
    </source>
</evidence>
<dbReference type="InterPro" id="IPR008972">
    <property type="entry name" value="Cupredoxin"/>
</dbReference>
<evidence type="ECO:0000256" key="8">
    <source>
        <dbReference type="ARBA" id="ARBA00023288"/>
    </source>
</evidence>
<dbReference type="PROSITE" id="PS51485">
    <property type="entry name" value="PHYTOCYANIN"/>
    <property type="match status" value="1"/>
</dbReference>
<dbReference type="InterPro" id="IPR041846">
    <property type="entry name" value="ENL_dom"/>
</dbReference>
<feature type="signal peptide" evidence="10">
    <location>
        <begin position="1"/>
        <end position="21"/>
    </location>
</feature>
<feature type="domain" description="Phytocyanin" evidence="11">
    <location>
        <begin position="22"/>
        <end position="126"/>
    </location>
</feature>
<dbReference type="InterPro" id="IPR039391">
    <property type="entry name" value="Phytocyanin-like"/>
</dbReference>
<evidence type="ECO:0000259" key="11">
    <source>
        <dbReference type="PROSITE" id="PS51485"/>
    </source>
</evidence>
<keyword evidence="5" id="KW-0472">Membrane</keyword>
<dbReference type="GO" id="GO:0005886">
    <property type="term" value="C:plasma membrane"/>
    <property type="evidence" value="ECO:0007669"/>
    <property type="project" value="UniProtKB-SubCell"/>
</dbReference>
<name>A0A6P3ZVQ6_ZIZJJ</name>
<dbReference type="SUPFAM" id="SSF49503">
    <property type="entry name" value="Cupredoxins"/>
    <property type="match status" value="1"/>
</dbReference>
<keyword evidence="8" id="KW-0449">Lipoprotein</keyword>
<keyword evidence="7" id="KW-0325">Glycoprotein</keyword>
<evidence type="ECO:0000256" key="5">
    <source>
        <dbReference type="ARBA" id="ARBA00023136"/>
    </source>
</evidence>
<dbReference type="Gene3D" id="2.60.40.420">
    <property type="entry name" value="Cupredoxins - blue copper proteins"/>
    <property type="match status" value="1"/>
</dbReference>
<evidence type="ECO:0000256" key="4">
    <source>
        <dbReference type="ARBA" id="ARBA00022729"/>
    </source>
</evidence>
<comment type="subcellular location">
    <subcellularLocation>
        <location evidence="1">Cell membrane</location>
        <topology evidence="1">Lipid-anchor</topology>
        <topology evidence="1">GPI-anchor</topology>
    </subcellularLocation>
</comment>
<dbReference type="KEGG" id="zju:107419761"/>
<evidence type="ECO:0000313" key="13">
    <source>
        <dbReference type="RefSeq" id="XP_015884040.1"/>
    </source>
</evidence>
<reference evidence="13" key="1">
    <citation type="submission" date="2025-08" db="UniProtKB">
        <authorList>
            <consortium name="RefSeq"/>
        </authorList>
    </citation>
    <scope>IDENTIFICATION</scope>
    <source>
        <tissue evidence="13">Seedling</tissue>
    </source>
</reference>
<keyword evidence="12" id="KW-1185">Reference proteome</keyword>
<keyword evidence="4 10" id="KW-0732">Signal</keyword>
<dbReference type="GO" id="GO:0098552">
    <property type="term" value="C:side of membrane"/>
    <property type="evidence" value="ECO:0007669"/>
    <property type="project" value="UniProtKB-KW"/>
</dbReference>
<evidence type="ECO:0000256" key="3">
    <source>
        <dbReference type="ARBA" id="ARBA00022622"/>
    </source>
</evidence>